<keyword evidence="3" id="KW-1185">Reference proteome</keyword>
<dbReference type="AlphaFoldDB" id="A0A5C3MSA5"/>
<sequence>MSSSPEPLPAQTTERTASSPAITRFKALLRQIIRVTIKDKRIFLGTLVGTDNSLNIILVSTEEYSISLEDGSSTSRYVGQVMIPWHLVTKVEAEAQWEERMPGLGEEGVA</sequence>
<dbReference type="InterPro" id="IPR034110">
    <property type="entry name" value="LSMD1_Sm"/>
</dbReference>
<proteinExistence type="predicted"/>
<reference evidence="2 3" key="1">
    <citation type="journal article" date="2019" name="Nat. Ecol. Evol.">
        <title>Megaphylogeny resolves global patterns of mushroom evolution.</title>
        <authorList>
            <person name="Varga T."/>
            <person name="Krizsan K."/>
            <person name="Foldi C."/>
            <person name="Dima B."/>
            <person name="Sanchez-Garcia M."/>
            <person name="Sanchez-Ramirez S."/>
            <person name="Szollosi G.J."/>
            <person name="Szarkandi J.G."/>
            <person name="Papp V."/>
            <person name="Albert L."/>
            <person name="Andreopoulos W."/>
            <person name="Angelini C."/>
            <person name="Antonin V."/>
            <person name="Barry K.W."/>
            <person name="Bougher N.L."/>
            <person name="Buchanan P."/>
            <person name="Buyck B."/>
            <person name="Bense V."/>
            <person name="Catcheside P."/>
            <person name="Chovatia M."/>
            <person name="Cooper J."/>
            <person name="Damon W."/>
            <person name="Desjardin D."/>
            <person name="Finy P."/>
            <person name="Geml J."/>
            <person name="Haridas S."/>
            <person name="Hughes K."/>
            <person name="Justo A."/>
            <person name="Karasinski D."/>
            <person name="Kautmanova I."/>
            <person name="Kiss B."/>
            <person name="Kocsube S."/>
            <person name="Kotiranta H."/>
            <person name="LaButti K.M."/>
            <person name="Lechner B.E."/>
            <person name="Liimatainen K."/>
            <person name="Lipzen A."/>
            <person name="Lukacs Z."/>
            <person name="Mihaltcheva S."/>
            <person name="Morgado L.N."/>
            <person name="Niskanen T."/>
            <person name="Noordeloos M.E."/>
            <person name="Ohm R.A."/>
            <person name="Ortiz-Santana B."/>
            <person name="Ovrebo C."/>
            <person name="Racz N."/>
            <person name="Riley R."/>
            <person name="Savchenko A."/>
            <person name="Shiryaev A."/>
            <person name="Soop K."/>
            <person name="Spirin V."/>
            <person name="Szebenyi C."/>
            <person name="Tomsovsky M."/>
            <person name="Tulloss R.E."/>
            <person name="Uehling J."/>
            <person name="Grigoriev I.V."/>
            <person name="Vagvolgyi C."/>
            <person name="Papp T."/>
            <person name="Martin F.M."/>
            <person name="Miettinen O."/>
            <person name="Hibbett D.S."/>
            <person name="Nagy L.G."/>
        </authorList>
    </citation>
    <scope>NUCLEOTIDE SEQUENCE [LARGE SCALE GENOMIC DNA]</scope>
    <source>
        <strain evidence="2 3">OMC1185</strain>
    </source>
</reference>
<dbReference type="OrthoDB" id="368909at2759"/>
<dbReference type="Gene3D" id="2.30.30.100">
    <property type="match status" value="1"/>
</dbReference>
<protein>
    <recommendedName>
        <fullName evidence="1">Sm domain-containing protein</fullName>
    </recommendedName>
</protein>
<evidence type="ECO:0000313" key="2">
    <source>
        <dbReference type="EMBL" id="TFK47922.1"/>
    </source>
</evidence>
<dbReference type="PANTHER" id="PTHR10701">
    <property type="entry name" value="SMALL NUCLEAR RIBONUCLEOPROTEIN-ASSOCIATED PROTEIN B AND N"/>
    <property type="match status" value="1"/>
</dbReference>
<dbReference type="STRING" id="5364.A0A5C3MSA5"/>
<accession>A0A5C3MSA5</accession>
<dbReference type="InterPro" id="IPR050914">
    <property type="entry name" value="snRNP_SmB/NAA38-like"/>
</dbReference>
<dbReference type="InterPro" id="IPR001163">
    <property type="entry name" value="Sm_dom_euk/arc"/>
</dbReference>
<dbReference type="SMART" id="SM00651">
    <property type="entry name" value="Sm"/>
    <property type="match status" value="1"/>
</dbReference>
<dbReference type="SUPFAM" id="SSF50182">
    <property type="entry name" value="Sm-like ribonucleoproteins"/>
    <property type="match status" value="1"/>
</dbReference>
<evidence type="ECO:0000259" key="1">
    <source>
        <dbReference type="SMART" id="SM00651"/>
    </source>
</evidence>
<dbReference type="Proteomes" id="UP000305948">
    <property type="component" value="Unassembled WGS sequence"/>
</dbReference>
<dbReference type="CDD" id="cd06168">
    <property type="entry name" value="LSMD1"/>
    <property type="match status" value="1"/>
</dbReference>
<dbReference type="InterPro" id="IPR010920">
    <property type="entry name" value="LSM_dom_sf"/>
</dbReference>
<dbReference type="Pfam" id="PF01423">
    <property type="entry name" value="LSM"/>
    <property type="match status" value="1"/>
</dbReference>
<dbReference type="GO" id="GO:0031417">
    <property type="term" value="C:NatC complex"/>
    <property type="evidence" value="ECO:0007669"/>
    <property type="project" value="InterPro"/>
</dbReference>
<dbReference type="EMBL" id="ML213521">
    <property type="protein sequence ID" value="TFK47922.1"/>
    <property type="molecule type" value="Genomic_DNA"/>
</dbReference>
<gene>
    <name evidence="2" type="ORF">OE88DRAFT_1664881</name>
</gene>
<feature type="domain" description="Sm" evidence="1">
    <location>
        <begin position="23"/>
        <end position="93"/>
    </location>
</feature>
<name>A0A5C3MSA5_9AGAM</name>
<dbReference type="PANTHER" id="PTHR10701:SF5">
    <property type="entry name" value="N-ALPHA-ACETYLTRANSFERASE 38, NATC AUXILIARY SUBUNIT"/>
    <property type="match status" value="1"/>
</dbReference>
<organism evidence="2 3">
    <name type="scientific">Heliocybe sulcata</name>
    <dbReference type="NCBI Taxonomy" id="5364"/>
    <lineage>
        <taxon>Eukaryota</taxon>
        <taxon>Fungi</taxon>
        <taxon>Dikarya</taxon>
        <taxon>Basidiomycota</taxon>
        <taxon>Agaricomycotina</taxon>
        <taxon>Agaricomycetes</taxon>
        <taxon>Gloeophyllales</taxon>
        <taxon>Gloeophyllaceae</taxon>
        <taxon>Heliocybe</taxon>
    </lineage>
</organism>
<evidence type="ECO:0000313" key="3">
    <source>
        <dbReference type="Proteomes" id="UP000305948"/>
    </source>
</evidence>